<feature type="transmembrane region" description="Helical" evidence="1">
    <location>
        <begin position="440"/>
        <end position="460"/>
    </location>
</feature>
<feature type="transmembrane region" description="Helical" evidence="1">
    <location>
        <begin position="21"/>
        <end position="40"/>
    </location>
</feature>
<dbReference type="InterPro" id="IPR052724">
    <property type="entry name" value="GT117_domain-containing"/>
</dbReference>
<protein>
    <submittedName>
        <fullName evidence="2">Uncharacterized protein</fullName>
    </submittedName>
</protein>
<dbReference type="Pfam" id="PF11028">
    <property type="entry name" value="TMEM260-like"/>
    <property type="match status" value="1"/>
</dbReference>
<feature type="transmembrane region" description="Helical" evidence="1">
    <location>
        <begin position="104"/>
        <end position="127"/>
    </location>
</feature>
<keyword evidence="1" id="KW-1133">Transmembrane helix</keyword>
<keyword evidence="3" id="KW-1185">Reference proteome</keyword>
<feature type="transmembrane region" description="Helical" evidence="1">
    <location>
        <begin position="268"/>
        <end position="292"/>
    </location>
</feature>
<name>A0ABD3PRP0_9STRA</name>
<dbReference type="PANTHER" id="PTHR16214">
    <property type="entry name" value="TRANSMEMBRANE PROTEIN 260"/>
    <property type="match status" value="1"/>
</dbReference>
<organism evidence="2 3">
    <name type="scientific">Cyclotella cryptica</name>
    <dbReference type="NCBI Taxonomy" id="29204"/>
    <lineage>
        <taxon>Eukaryota</taxon>
        <taxon>Sar</taxon>
        <taxon>Stramenopiles</taxon>
        <taxon>Ochrophyta</taxon>
        <taxon>Bacillariophyta</taxon>
        <taxon>Coscinodiscophyceae</taxon>
        <taxon>Thalassiosirophycidae</taxon>
        <taxon>Stephanodiscales</taxon>
        <taxon>Stephanodiscaceae</taxon>
        <taxon>Cyclotella</taxon>
    </lineage>
</organism>
<dbReference type="Proteomes" id="UP001516023">
    <property type="component" value="Unassembled WGS sequence"/>
</dbReference>
<evidence type="ECO:0000313" key="2">
    <source>
        <dbReference type="EMBL" id="KAL3790678.1"/>
    </source>
</evidence>
<feature type="transmembrane region" description="Helical" evidence="1">
    <location>
        <begin position="188"/>
        <end position="206"/>
    </location>
</feature>
<evidence type="ECO:0000313" key="3">
    <source>
        <dbReference type="Proteomes" id="UP001516023"/>
    </source>
</evidence>
<keyword evidence="1" id="KW-0812">Transmembrane</keyword>
<evidence type="ECO:0000256" key="1">
    <source>
        <dbReference type="SAM" id="Phobius"/>
    </source>
</evidence>
<dbReference type="EMBL" id="JABMIG020000124">
    <property type="protein sequence ID" value="KAL3790678.1"/>
    <property type="molecule type" value="Genomic_DNA"/>
</dbReference>
<dbReference type="InterPro" id="IPR021280">
    <property type="entry name" value="TMEM260-like"/>
</dbReference>
<dbReference type="AlphaFoldDB" id="A0ABD3PRP0"/>
<sequence length="828" mass="93540">MLIYSKSTVNMAVSTAATDAIIRQLVFLIPCLVTFVVYVSTTSNSIAGGDAGELVAEGCALGTAHPPGYPLYTLIVALVVRVMRNSSSWWDGSLFGYDDVRSPVYWVNVTSCLFGSISSGFLSSIVFRLSRDFGDESVKEASTASNQNLLRHVLSLSTMFGKLLCAISTSLLCSFSPLMWQYNKEAEVFALHILFVSAILYVLVIYEETVVSTKSKETTNAEHNWKTIAAGAFLCGLSLTNQHTSILLIFPVATYVCYQSSILRKPKLFITSTLSFLAGLSVYISLPLLAILRPHAGSWGDITSLSGFIHHLLRRDYGTLRLFSGDDSLSEGMLVRGRKWAYDFAICQISHPWARGFLLLGLLGQSIDLPTNRNQAIQAKRKAKNTKMAKQIKTHCRELKITNNAGKVIAFALVFYLGIFHSLSNLPLSNPLLFGIHQRFWMHSNILAFILLGVGMNNLVTATSRISVPLSLVLSVATLLLPLSQYRQNYVLSDQRSNSYFRSYAMSILETLPHNSLLLINYDQQWTSVRYLQECEGVRSDIRSINLRKTKQPLYPDVAFPGTHYTKGNTLSWVNGGFTFSELVDANMNKFDRKIFIGGKINYDDIAFTNKYEEIPHGLVRKIVPRLNETYHPAETYRLDSTRDWIVVSGHLSRNLPSYEKYPSSTWEWTISREFFEHMVSRSTYLLDLALKNNGHSQLVLPSIVEAAGWLELASSWDTEGEYKTSPPMKKNLGLAYMNMVRSKETVKFPFVTDIFDVDDRHYHNWWRQNLMTTQVEYDESWKAWATSRWKEEWELFLKLDSSKTEQGYDQVKSMYDAVMGSTGTTAR</sequence>
<feature type="transmembrane region" description="Helical" evidence="1">
    <location>
        <begin position="160"/>
        <end position="182"/>
    </location>
</feature>
<feature type="transmembrane region" description="Helical" evidence="1">
    <location>
        <begin position="466"/>
        <end position="483"/>
    </location>
</feature>
<gene>
    <name evidence="2" type="ORF">HJC23_009778</name>
</gene>
<proteinExistence type="predicted"/>
<comment type="caution">
    <text evidence="2">The sequence shown here is derived from an EMBL/GenBank/DDBJ whole genome shotgun (WGS) entry which is preliminary data.</text>
</comment>
<reference evidence="2 3" key="1">
    <citation type="journal article" date="2020" name="G3 (Bethesda)">
        <title>Improved Reference Genome for Cyclotella cryptica CCMP332, a Model for Cell Wall Morphogenesis, Salinity Adaptation, and Lipid Production in Diatoms (Bacillariophyta).</title>
        <authorList>
            <person name="Roberts W.R."/>
            <person name="Downey K.M."/>
            <person name="Ruck E.C."/>
            <person name="Traller J.C."/>
            <person name="Alverson A.J."/>
        </authorList>
    </citation>
    <scope>NUCLEOTIDE SEQUENCE [LARGE SCALE GENOMIC DNA]</scope>
    <source>
        <strain evidence="2 3">CCMP332</strain>
    </source>
</reference>
<accession>A0ABD3PRP0</accession>
<dbReference type="PANTHER" id="PTHR16214:SF3">
    <property type="entry name" value="TRANSMEMBRANE PROTEIN 260"/>
    <property type="match status" value="1"/>
</dbReference>
<feature type="transmembrane region" description="Helical" evidence="1">
    <location>
        <begin position="408"/>
        <end position="428"/>
    </location>
</feature>
<keyword evidence="1" id="KW-0472">Membrane</keyword>